<dbReference type="InterPro" id="IPR036179">
    <property type="entry name" value="Ig-like_dom_sf"/>
</dbReference>
<dbReference type="FunFam" id="2.60.40.10:FF:001514">
    <property type="entry name" value="CD8 alpha chain"/>
    <property type="match status" value="1"/>
</dbReference>
<feature type="signal peptide" evidence="15">
    <location>
        <begin position="1"/>
        <end position="22"/>
    </location>
</feature>
<dbReference type="GO" id="GO:0002456">
    <property type="term" value="P:T cell mediated immunity"/>
    <property type="evidence" value="ECO:0007669"/>
    <property type="project" value="TreeGrafter"/>
</dbReference>
<evidence type="ECO:0000256" key="11">
    <source>
        <dbReference type="ARBA" id="ARBA00023180"/>
    </source>
</evidence>
<evidence type="ECO:0000256" key="3">
    <source>
        <dbReference type="ARBA" id="ARBA00022692"/>
    </source>
</evidence>
<name>A0A7K7ZTE3_9PASE</name>
<dbReference type="EMBL" id="VZTG01006654">
    <property type="protein sequence ID" value="NXA93367.1"/>
    <property type="molecule type" value="Genomic_DNA"/>
</dbReference>
<evidence type="ECO:0000256" key="14">
    <source>
        <dbReference type="SAM" id="Phobius"/>
    </source>
</evidence>
<dbReference type="GO" id="GO:0009897">
    <property type="term" value="C:external side of plasma membrane"/>
    <property type="evidence" value="ECO:0007669"/>
    <property type="project" value="TreeGrafter"/>
</dbReference>
<feature type="transmembrane region" description="Helical" evidence="14">
    <location>
        <begin position="179"/>
        <end position="202"/>
    </location>
</feature>
<evidence type="ECO:0000259" key="16">
    <source>
        <dbReference type="PROSITE" id="PS50835"/>
    </source>
</evidence>
<sequence length="215" mass="23938">MDTSPALLLLLALGFCCPGIHGQSLKIKVNSPKDITQLQKGQKLELECYTDGDRGAFWIRQDKSGTLHFIVFISSTSQAKFSGDQKTPSRFEAHKHSTIYSLVVKSFTPEDEGDYFCLINNNQMLYFSPGQPAFLPVITTVAPSTRGSTPKPGITEDLNLNAADPDSGTQEELNFFCHIFIWVPLAGACLLLLIALVVTIVLCRQIRRRRCRCKR</sequence>
<dbReference type="GO" id="GO:0007166">
    <property type="term" value="P:cell surface receptor signaling pathway"/>
    <property type="evidence" value="ECO:0007669"/>
    <property type="project" value="TreeGrafter"/>
</dbReference>
<dbReference type="AlphaFoldDB" id="A0A7K7ZTE3"/>
<keyword evidence="4 15" id="KW-0732">Signal</keyword>
<dbReference type="Gene3D" id="2.60.40.10">
    <property type="entry name" value="Immunoglobulins"/>
    <property type="match status" value="1"/>
</dbReference>
<evidence type="ECO:0000313" key="17">
    <source>
        <dbReference type="EMBL" id="NXA93367.1"/>
    </source>
</evidence>
<feature type="non-terminal residue" evidence="17">
    <location>
        <position position="215"/>
    </location>
</feature>
<keyword evidence="12" id="KW-0449">Lipoprotein</keyword>
<evidence type="ECO:0000256" key="13">
    <source>
        <dbReference type="ARBA" id="ARBA00023319"/>
    </source>
</evidence>
<evidence type="ECO:0000256" key="6">
    <source>
        <dbReference type="ARBA" id="ARBA00022989"/>
    </source>
</evidence>
<dbReference type="PANTHER" id="PTHR10441:SF2">
    <property type="entry name" value="T-CELL SURFACE GLYCOPROTEIN CD8 ALPHA CHAIN"/>
    <property type="match status" value="1"/>
</dbReference>
<keyword evidence="3 14" id="KW-0812">Transmembrane</keyword>
<feature type="chain" id="PRO_5029466849" evidence="15">
    <location>
        <begin position="23"/>
        <end position="215"/>
    </location>
</feature>
<evidence type="ECO:0000256" key="1">
    <source>
        <dbReference type="ARBA" id="ARBA00004251"/>
    </source>
</evidence>
<keyword evidence="11" id="KW-0325">Glycoprotein</keyword>
<dbReference type="GO" id="GO:0045065">
    <property type="term" value="P:cytotoxic T cell differentiation"/>
    <property type="evidence" value="ECO:0007669"/>
    <property type="project" value="TreeGrafter"/>
</dbReference>
<dbReference type="InterPro" id="IPR007110">
    <property type="entry name" value="Ig-like_dom"/>
</dbReference>
<dbReference type="InterPro" id="IPR013783">
    <property type="entry name" value="Ig-like_fold"/>
</dbReference>
<dbReference type="SMART" id="SM00406">
    <property type="entry name" value="IGv"/>
    <property type="match status" value="1"/>
</dbReference>
<dbReference type="PROSITE" id="PS50835">
    <property type="entry name" value="IG_LIKE"/>
    <property type="match status" value="1"/>
</dbReference>
<keyword evidence="7" id="KW-1064">Adaptive immunity</keyword>
<gene>
    <name evidence="17" type="primary">Cd8a_1</name>
    <name evidence="17" type="ORF">MELVER_R12378</name>
</gene>
<keyword evidence="6 14" id="KW-1133">Transmembrane helix</keyword>
<evidence type="ECO:0000256" key="7">
    <source>
        <dbReference type="ARBA" id="ARBA00023130"/>
    </source>
</evidence>
<evidence type="ECO:0000256" key="12">
    <source>
        <dbReference type="ARBA" id="ARBA00023288"/>
    </source>
</evidence>
<feature type="domain" description="Ig-like" evidence="16">
    <location>
        <begin position="18"/>
        <end position="128"/>
    </location>
</feature>
<comment type="subcellular location">
    <subcellularLocation>
        <location evidence="1">Cell membrane</location>
        <topology evidence="1">Single-pass type I membrane protein</topology>
    </subcellularLocation>
</comment>
<dbReference type="SUPFAM" id="SSF48726">
    <property type="entry name" value="Immunoglobulin"/>
    <property type="match status" value="1"/>
</dbReference>
<comment type="caution">
    <text evidence="17">The sequence shown here is derived from an EMBL/GenBank/DDBJ whole genome shotgun (WGS) entry which is preliminary data.</text>
</comment>
<keyword evidence="9" id="KW-0564">Palmitate</keyword>
<dbReference type="PANTHER" id="PTHR10441">
    <property type="entry name" value="CD8 ALPHA CHAIN"/>
    <property type="match status" value="1"/>
</dbReference>
<keyword evidence="2" id="KW-1003">Cell membrane</keyword>
<dbReference type="Pfam" id="PF07686">
    <property type="entry name" value="V-set"/>
    <property type="match status" value="1"/>
</dbReference>
<evidence type="ECO:0000256" key="15">
    <source>
        <dbReference type="SAM" id="SignalP"/>
    </source>
</evidence>
<evidence type="ECO:0000256" key="8">
    <source>
        <dbReference type="ARBA" id="ARBA00023136"/>
    </source>
</evidence>
<protein>
    <submittedName>
        <fullName evidence="17">CD8A protein</fullName>
    </submittedName>
</protein>
<evidence type="ECO:0000256" key="4">
    <source>
        <dbReference type="ARBA" id="ARBA00022729"/>
    </source>
</evidence>
<accession>A0A7K7ZTE3</accession>
<feature type="non-terminal residue" evidence="17">
    <location>
        <position position="1"/>
    </location>
</feature>
<evidence type="ECO:0000256" key="10">
    <source>
        <dbReference type="ARBA" id="ARBA00023157"/>
    </source>
</evidence>
<dbReference type="InterPro" id="IPR013106">
    <property type="entry name" value="Ig_V-set"/>
</dbReference>
<proteinExistence type="predicted"/>
<keyword evidence="8 14" id="KW-0472">Membrane</keyword>
<keyword evidence="13" id="KW-0393">Immunoglobulin domain</keyword>
<dbReference type="Proteomes" id="UP000538725">
    <property type="component" value="Unassembled WGS sequence"/>
</dbReference>
<dbReference type="InterPro" id="IPR015468">
    <property type="entry name" value="CD8_asu"/>
</dbReference>
<keyword evidence="10" id="KW-1015">Disulfide bond</keyword>
<reference evidence="17 18" key="1">
    <citation type="submission" date="2019-09" db="EMBL/GenBank/DDBJ databases">
        <title>Bird 10,000 Genomes (B10K) Project - Family phase.</title>
        <authorList>
            <person name="Zhang G."/>
        </authorList>
    </citation>
    <scope>NUCLEOTIDE SEQUENCE [LARGE SCALE GENOMIC DNA]</scope>
    <source>
        <strain evidence="17">B10K-DU-029-37</strain>
        <tissue evidence="17">Liver</tissue>
    </source>
</reference>
<evidence type="ECO:0000256" key="5">
    <source>
        <dbReference type="ARBA" id="ARBA00022859"/>
    </source>
</evidence>
<evidence type="ECO:0000256" key="2">
    <source>
        <dbReference type="ARBA" id="ARBA00022475"/>
    </source>
</evidence>
<evidence type="ECO:0000313" key="18">
    <source>
        <dbReference type="Proteomes" id="UP000538725"/>
    </source>
</evidence>
<keyword evidence="5" id="KW-0391">Immunity</keyword>
<organism evidence="17 18">
    <name type="scientific">Melanocharis versteri</name>
    <name type="common">Fan-tailed berrypecker</name>
    <dbReference type="NCBI Taxonomy" id="254552"/>
    <lineage>
        <taxon>Eukaryota</taxon>
        <taxon>Metazoa</taxon>
        <taxon>Chordata</taxon>
        <taxon>Craniata</taxon>
        <taxon>Vertebrata</taxon>
        <taxon>Euteleostomi</taxon>
        <taxon>Archelosauria</taxon>
        <taxon>Archosauria</taxon>
        <taxon>Dinosauria</taxon>
        <taxon>Saurischia</taxon>
        <taxon>Theropoda</taxon>
        <taxon>Coelurosauria</taxon>
        <taxon>Aves</taxon>
        <taxon>Neognathae</taxon>
        <taxon>Neoaves</taxon>
        <taxon>Telluraves</taxon>
        <taxon>Australaves</taxon>
        <taxon>Passeriformes</taxon>
        <taxon>Passeroidea</taxon>
        <taxon>Melanocharitidae</taxon>
        <taxon>Melanocharis</taxon>
    </lineage>
</organism>
<evidence type="ECO:0000256" key="9">
    <source>
        <dbReference type="ARBA" id="ARBA00023139"/>
    </source>
</evidence>
<keyword evidence="18" id="KW-1185">Reference proteome</keyword>